<comment type="caution">
    <text evidence="1">The sequence shown here is derived from an EMBL/GenBank/DDBJ whole genome shotgun (WGS) entry which is preliminary data.</text>
</comment>
<proteinExistence type="predicted"/>
<protein>
    <submittedName>
        <fullName evidence="1">Uncharacterized protein</fullName>
    </submittedName>
</protein>
<organism evidence="1 2">
    <name type="scientific">Peronosclerospora sorghi</name>
    <dbReference type="NCBI Taxonomy" id="230839"/>
    <lineage>
        <taxon>Eukaryota</taxon>
        <taxon>Sar</taxon>
        <taxon>Stramenopiles</taxon>
        <taxon>Oomycota</taxon>
        <taxon>Peronosporomycetes</taxon>
        <taxon>Peronosporales</taxon>
        <taxon>Peronosporaceae</taxon>
        <taxon>Peronosclerospora</taxon>
    </lineage>
</organism>
<dbReference type="EMBL" id="CM047587">
    <property type="protein sequence ID" value="KAI9906982.1"/>
    <property type="molecule type" value="Genomic_DNA"/>
</dbReference>
<accession>A0ACC0VKI9</accession>
<name>A0ACC0VKI9_9STRA</name>
<keyword evidence="2" id="KW-1185">Reference proteome</keyword>
<evidence type="ECO:0000313" key="2">
    <source>
        <dbReference type="Proteomes" id="UP001163321"/>
    </source>
</evidence>
<dbReference type="Proteomes" id="UP001163321">
    <property type="component" value="Chromosome 8"/>
</dbReference>
<sequence length="67" mass="7661">MLVAKEGPYFYSDRSGGIIGDKTLAHLFTFPNVVITGHQAFFKQEALDNIGHTTIENLRHTKRKRSW</sequence>
<gene>
    <name evidence="1" type="ORF">PsorP6_004690</name>
</gene>
<reference evidence="1 2" key="1">
    <citation type="journal article" date="2022" name="bioRxiv">
        <title>The genome of the oomycete Peronosclerospora sorghi, a cosmopolitan pathogen of maize and sorghum, is inflated with dispersed pseudogenes.</title>
        <authorList>
            <person name="Fletcher K."/>
            <person name="Martin F."/>
            <person name="Isakeit T."/>
            <person name="Cavanaugh K."/>
            <person name="Magill C."/>
            <person name="Michelmore R."/>
        </authorList>
    </citation>
    <scope>NUCLEOTIDE SEQUENCE [LARGE SCALE GENOMIC DNA]</scope>
    <source>
        <strain evidence="1">P6</strain>
    </source>
</reference>
<evidence type="ECO:0000313" key="1">
    <source>
        <dbReference type="EMBL" id="KAI9906982.1"/>
    </source>
</evidence>